<proteinExistence type="predicted"/>
<dbReference type="Pfam" id="PF21762">
    <property type="entry name" value="DEDDh_C"/>
    <property type="match status" value="1"/>
</dbReference>
<evidence type="ECO:0000259" key="1">
    <source>
        <dbReference type="Pfam" id="PF21762"/>
    </source>
</evidence>
<gene>
    <name evidence="2" type="ORF">LY89DRAFT_570040</name>
</gene>
<dbReference type="FunCoup" id="A0A194XC22">
    <property type="interactions" value="41"/>
</dbReference>
<dbReference type="AlphaFoldDB" id="A0A194XC22"/>
<dbReference type="GeneID" id="28818309"/>
<dbReference type="GO" id="GO:0003676">
    <property type="term" value="F:nucleic acid binding"/>
    <property type="evidence" value="ECO:0007669"/>
    <property type="project" value="InterPro"/>
</dbReference>
<reference evidence="2 3" key="1">
    <citation type="submission" date="2015-10" db="EMBL/GenBank/DDBJ databases">
        <title>Full genome of DAOMC 229536 Phialocephala scopiformis, a fungal endophyte of spruce producing the potent anti-insectan compound rugulosin.</title>
        <authorList>
            <consortium name="DOE Joint Genome Institute"/>
            <person name="Walker A.K."/>
            <person name="Frasz S.L."/>
            <person name="Seifert K.A."/>
            <person name="Miller J.D."/>
            <person name="Mondo S.J."/>
            <person name="Labutti K."/>
            <person name="Lipzen A."/>
            <person name="Dockter R."/>
            <person name="Kennedy M."/>
            <person name="Grigoriev I.V."/>
            <person name="Spatafora J.W."/>
        </authorList>
    </citation>
    <scope>NUCLEOTIDE SEQUENCE [LARGE SCALE GENOMIC DNA]</scope>
    <source>
        <strain evidence="2 3">CBS 120377</strain>
    </source>
</reference>
<feature type="domain" description="Gfd2/YDR514C-like C-terminal" evidence="1">
    <location>
        <begin position="3"/>
        <end position="170"/>
    </location>
</feature>
<dbReference type="GO" id="GO:0005634">
    <property type="term" value="C:nucleus"/>
    <property type="evidence" value="ECO:0007669"/>
    <property type="project" value="TreeGrafter"/>
</dbReference>
<protein>
    <recommendedName>
        <fullName evidence="1">Gfd2/YDR514C-like C-terminal domain-containing protein</fullName>
    </recommendedName>
</protein>
<dbReference type="InterPro" id="IPR040151">
    <property type="entry name" value="Gfd2/YDR514C-like"/>
</dbReference>
<dbReference type="InterPro" id="IPR048519">
    <property type="entry name" value="Gfd2/YDR514C-like_C"/>
</dbReference>
<dbReference type="SUPFAM" id="SSF53098">
    <property type="entry name" value="Ribonuclease H-like"/>
    <property type="match status" value="1"/>
</dbReference>
<dbReference type="Proteomes" id="UP000070700">
    <property type="component" value="Unassembled WGS sequence"/>
</dbReference>
<dbReference type="RefSeq" id="XP_018071657.1">
    <property type="nucleotide sequence ID" value="XM_018208583.1"/>
</dbReference>
<dbReference type="PANTHER" id="PTHR28083:SF1">
    <property type="entry name" value="GOOD FOR FULL DBP5 ACTIVITY PROTEIN 2"/>
    <property type="match status" value="1"/>
</dbReference>
<feature type="non-terminal residue" evidence="2">
    <location>
        <position position="1"/>
    </location>
</feature>
<dbReference type="Gene3D" id="3.30.420.10">
    <property type="entry name" value="Ribonuclease H-like superfamily/Ribonuclease H"/>
    <property type="match status" value="1"/>
</dbReference>
<organism evidence="2 3">
    <name type="scientific">Mollisia scopiformis</name>
    <name type="common">Conifer needle endophyte fungus</name>
    <name type="synonym">Phialocephala scopiformis</name>
    <dbReference type="NCBI Taxonomy" id="149040"/>
    <lineage>
        <taxon>Eukaryota</taxon>
        <taxon>Fungi</taxon>
        <taxon>Dikarya</taxon>
        <taxon>Ascomycota</taxon>
        <taxon>Pezizomycotina</taxon>
        <taxon>Leotiomycetes</taxon>
        <taxon>Helotiales</taxon>
        <taxon>Mollisiaceae</taxon>
        <taxon>Mollisia</taxon>
    </lineage>
</organism>
<keyword evidence="3" id="KW-1185">Reference proteome</keyword>
<sequence length="174" mass="19227">DPVFIAIDFEDPNSVAYGFDRNSDTQVGLSVLDSRNIHSASAKQSLGIKTFNFVTGSNQYFKTSARKDLWATSEHIPTTEMLQCIKKVIPRDRNIILVGHGFSHDVAALQSLGFDFYTSILGHFDTDVIARRLKFEDVSLGAVLKELGCPTLNLHNAGNDANFTLRALILLGIR</sequence>
<name>A0A194XC22_MOLSC</name>
<accession>A0A194XC22</accession>
<evidence type="ECO:0000313" key="2">
    <source>
        <dbReference type="EMBL" id="KUJ17302.1"/>
    </source>
</evidence>
<dbReference type="EMBL" id="KQ947414">
    <property type="protein sequence ID" value="KUJ17302.1"/>
    <property type="molecule type" value="Genomic_DNA"/>
</dbReference>
<feature type="non-terminal residue" evidence="2">
    <location>
        <position position="174"/>
    </location>
</feature>
<dbReference type="InterPro" id="IPR036397">
    <property type="entry name" value="RNaseH_sf"/>
</dbReference>
<dbReference type="InterPro" id="IPR012337">
    <property type="entry name" value="RNaseH-like_sf"/>
</dbReference>
<evidence type="ECO:0000313" key="3">
    <source>
        <dbReference type="Proteomes" id="UP000070700"/>
    </source>
</evidence>
<dbReference type="PANTHER" id="PTHR28083">
    <property type="entry name" value="GOOD FOR FULL DBP5 ACTIVITY PROTEIN 2"/>
    <property type="match status" value="1"/>
</dbReference>
<dbReference type="OrthoDB" id="5953249at2759"/>
<dbReference type="InParanoid" id="A0A194XC22"/>
<dbReference type="KEGG" id="psco:LY89DRAFT_570040"/>